<accession>A0A1I3BIG0</accession>
<dbReference type="PANTHER" id="PTHR43539:SF68">
    <property type="entry name" value="FLAVIN-BINDING MONOOXYGENASE-LIKE PROTEIN (AFU_ORTHOLOGUE AFUA_4G09220)"/>
    <property type="match status" value="1"/>
</dbReference>
<dbReference type="PANTHER" id="PTHR43539">
    <property type="entry name" value="FLAVIN-BINDING MONOOXYGENASE-LIKE PROTEIN (AFU_ORTHOLOGUE AFUA_4G09220)"/>
    <property type="match status" value="1"/>
</dbReference>
<keyword evidence="3" id="KW-1185">Reference proteome</keyword>
<sequence length="578" mass="62536">MSIETWARSLTEAVCARDPSAVEALFQPGGFWRDFVAAGGTLQTIEGAPAIAAFACSAGADAGLKVTAEAPPLLPGADPAQEGFVAFETALGHGRGYVRLQDGRCRTLMLTLEGFHDHPEPLRARRPSGLVEDAQGRNWKERLAAKGEQYGQGEDPYVLIVGGGQAGLALAARLEMLGVPYLVVDRHPRVGDQWRSRYKALTLHDPVWYDHMPYMPFPDFWPVFTPKDKMGDWLAAYSHAMELVVWTGTECLGAAREGDGWTVTLKRGDETVTLSPKHLVMAVGNAGFPKVPQFEGREAFGGVQLHSSEFASGEGMEGRRVVIVGANNSAHDIAADLAAHGAKPVMIQRSSTMIVQQTTVIGPMLGPLFSQEAVERGVTTERADLMLAASPFRVQEENARRLWAKVREDEAGFYDALEAAGFALDFGEDGTGMLKYPRTASGYYFDVGACAMVIDGRIGLRSGKGVARLRAEGVELDDGEVLPAEMIVYATGFGAMEEWVARLIDPETAARVGRCWGYGSGVRGDPGPWEGELRNMWKPTPEPGLWFMGGNLAQSRFYSRLLGLQLKARHAGLALGPA</sequence>
<gene>
    <name evidence="2" type="ORF">SAMN05216258_101114</name>
</gene>
<dbReference type="GO" id="GO:0050660">
    <property type="term" value="F:flavin adenine dinucleotide binding"/>
    <property type="evidence" value="ECO:0007669"/>
    <property type="project" value="TreeGrafter"/>
</dbReference>
<proteinExistence type="predicted"/>
<evidence type="ECO:0000313" key="2">
    <source>
        <dbReference type="EMBL" id="SFH62053.1"/>
    </source>
</evidence>
<dbReference type="EMBL" id="FOQH01000001">
    <property type="protein sequence ID" value="SFH62053.1"/>
    <property type="molecule type" value="Genomic_DNA"/>
</dbReference>
<dbReference type="Gene3D" id="3.50.50.60">
    <property type="entry name" value="FAD/NAD(P)-binding domain"/>
    <property type="match status" value="1"/>
</dbReference>
<protein>
    <submittedName>
        <fullName evidence="2">Putative flavoprotein involved in K+ transport</fullName>
    </submittedName>
</protein>
<name>A0A1I3BIG0_9RHOB</name>
<dbReference type="Proteomes" id="UP000199377">
    <property type="component" value="Unassembled WGS sequence"/>
</dbReference>
<dbReference type="SUPFAM" id="SSF51905">
    <property type="entry name" value="FAD/NAD(P)-binding domain"/>
    <property type="match status" value="2"/>
</dbReference>
<dbReference type="InterPro" id="IPR050982">
    <property type="entry name" value="Auxin_biosynth/cation_transpt"/>
</dbReference>
<dbReference type="AlphaFoldDB" id="A0A1I3BIG0"/>
<dbReference type="RefSeq" id="WP_092856740.1">
    <property type="nucleotide sequence ID" value="NZ_FOQH01000001.1"/>
</dbReference>
<dbReference type="InterPro" id="IPR036188">
    <property type="entry name" value="FAD/NAD-bd_sf"/>
</dbReference>
<evidence type="ECO:0000313" key="3">
    <source>
        <dbReference type="Proteomes" id="UP000199377"/>
    </source>
</evidence>
<dbReference type="OrthoDB" id="9808049at2"/>
<keyword evidence="1" id="KW-0560">Oxidoreductase</keyword>
<reference evidence="2 3" key="1">
    <citation type="submission" date="2016-10" db="EMBL/GenBank/DDBJ databases">
        <authorList>
            <person name="de Groot N.N."/>
        </authorList>
    </citation>
    <scope>NUCLEOTIDE SEQUENCE [LARGE SCALE GENOMIC DNA]</scope>
    <source>
        <strain evidence="2 3">CGMCC 1.11030</strain>
    </source>
</reference>
<dbReference type="PRINTS" id="PR00469">
    <property type="entry name" value="PNDRDTASEII"/>
</dbReference>
<dbReference type="Pfam" id="PF13738">
    <property type="entry name" value="Pyr_redox_3"/>
    <property type="match status" value="1"/>
</dbReference>
<evidence type="ECO:0000256" key="1">
    <source>
        <dbReference type="ARBA" id="ARBA00023002"/>
    </source>
</evidence>
<dbReference type="STRING" id="1114924.SAMN05216258_101114"/>
<dbReference type="GO" id="GO:0004497">
    <property type="term" value="F:monooxygenase activity"/>
    <property type="evidence" value="ECO:0007669"/>
    <property type="project" value="TreeGrafter"/>
</dbReference>
<organism evidence="2 3">
    <name type="scientific">Albimonas pacifica</name>
    <dbReference type="NCBI Taxonomy" id="1114924"/>
    <lineage>
        <taxon>Bacteria</taxon>
        <taxon>Pseudomonadati</taxon>
        <taxon>Pseudomonadota</taxon>
        <taxon>Alphaproteobacteria</taxon>
        <taxon>Rhodobacterales</taxon>
        <taxon>Paracoccaceae</taxon>
        <taxon>Albimonas</taxon>
    </lineage>
</organism>